<dbReference type="RefSeq" id="WP_286218049.1">
    <property type="nucleotide sequence ID" value="NZ_AP027729.1"/>
</dbReference>
<evidence type="ECO:0000256" key="2">
    <source>
        <dbReference type="SAM" id="Phobius"/>
    </source>
</evidence>
<evidence type="ECO:0000313" key="3">
    <source>
        <dbReference type="EMBL" id="BDZ43961.1"/>
    </source>
</evidence>
<keyword evidence="2" id="KW-0812">Transmembrane</keyword>
<feature type="transmembrane region" description="Helical" evidence="2">
    <location>
        <begin position="108"/>
        <end position="131"/>
    </location>
</feature>
<gene>
    <name evidence="3" type="ORF">GCM10025865_32600</name>
</gene>
<protein>
    <recommendedName>
        <fullName evidence="5">DUF4233 domain-containing protein</fullName>
    </recommendedName>
</protein>
<dbReference type="InterPro" id="IPR025327">
    <property type="entry name" value="DUF4233"/>
</dbReference>
<feature type="transmembrane region" description="Helical" evidence="2">
    <location>
        <begin position="67"/>
        <end position="88"/>
    </location>
</feature>
<evidence type="ECO:0000256" key="1">
    <source>
        <dbReference type="SAM" id="MobiDB-lite"/>
    </source>
</evidence>
<feature type="region of interest" description="Disordered" evidence="1">
    <location>
        <begin position="1"/>
        <end position="26"/>
    </location>
</feature>
<dbReference type="Proteomes" id="UP001321475">
    <property type="component" value="Chromosome"/>
</dbReference>
<evidence type="ECO:0008006" key="5">
    <source>
        <dbReference type="Google" id="ProtNLM"/>
    </source>
</evidence>
<dbReference type="Pfam" id="PF14017">
    <property type="entry name" value="DUF4233"/>
    <property type="match status" value="1"/>
</dbReference>
<evidence type="ECO:0000313" key="4">
    <source>
        <dbReference type="Proteomes" id="UP001321475"/>
    </source>
</evidence>
<accession>A0ABN6XGI9</accession>
<organism evidence="3 4">
    <name type="scientific">Paraoerskovia sediminicola</name>
    <dbReference type="NCBI Taxonomy" id="1138587"/>
    <lineage>
        <taxon>Bacteria</taxon>
        <taxon>Bacillati</taxon>
        <taxon>Actinomycetota</taxon>
        <taxon>Actinomycetes</taxon>
        <taxon>Micrococcales</taxon>
        <taxon>Cellulomonadaceae</taxon>
        <taxon>Paraoerskovia</taxon>
    </lineage>
</organism>
<keyword evidence="4" id="KW-1185">Reference proteome</keyword>
<name>A0ABN6XGI9_9CELL</name>
<keyword evidence="2" id="KW-1133">Transmembrane helix</keyword>
<dbReference type="EMBL" id="AP027729">
    <property type="protein sequence ID" value="BDZ43961.1"/>
    <property type="molecule type" value="Genomic_DNA"/>
</dbReference>
<proteinExistence type="predicted"/>
<keyword evidence="2" id="KW-0472">Membrane</keyword>
<sequence>MTEPTRTPAPGAPEGPTTGAPRIRAKKAARPQFTSTTLVLEAFVVLFATFAAYALRTVPSAWPDGVPVPSGAVVWAVGGSLVLVLLVLSRAVGSTAGYVAGTVAQIPVVATGLVLPLMFVVAAVFLALWFVSLRLGGRIDRERAAYDASHPESAPNV</sequence>
<feature type="transmembrane region" description="Helical" evidence="2">
    <location>
        <begin position="33"/>
        <end position="55"/>
    </location>
</feature>
<feature type="compositionally biased region" description="Low complexity" evidence="1">
    <location>
        <begin position="1"/>
        <end position="22"/>
    </location>
</feature>
<reference evidence="4" key="1">
    <citation type="journal article" date="2019" name="Int. J. Syst. Evol. Microbiol.">
        <title>The Global Catalogue of Microorganisms (GCM) 10K type strain sequencing project: providing services to taxonomists for standard genome sequencing and annotation.</title>
        <authorList>
            <consortium name="The Broad Institute Genomics Platform"/>
            <consortium name="The Broad Institute Genome Sequencing Center for Infectious Disease"/>
            <person name="Wu L."/>
            <person name="Ma J."/>
        </authorList>
    </citation>
    <scope>NUCLEOTIDE SEQUENCE [LARGE SCALE GENOMIC DNA]</scope>
    <source>
        <strain evidence="4">NBRC 108565</strain>
    </source>
</reference>